<comment type="function">
    <text evidence="2">Antitoxin component of a type II toxin-antitoxin (TA) system.</text>
</comment>
<name>A0A0X2NP25_9CORY</name>
<dbReference type="InterPro" id="IPR036165">
    <property type="entry name" value="YefM-like_sf"/>
</dbReference>
<dbReference type="EMBL" id="FAUH01000013">
    <property type="protein sequence ID" value="CUU66599.1"/>
    <property type="molecule type" value="Genomic_DNA"/>
</dbReference>
<dbReference type="Proteomes" id="UP000182498">
    <property type="component" value="Unassembled WGS sequence"/>
</dbReference>
<dbReference type="SUPFAM" id="SSF143120">
    <property type="entry name" value="YefM-like"/>
    <property type="match status" value="1"/>
</dbReference>
<evidence type="ECO:0000256" key="2">
    <source>
        <dbReference type="RuleBase" id="RU362080"/>
    </source>
</evidence>
<keyword evidence="4" id="KW-1185">Reference proteome</keyword>
<evidence type="ECO:0000256" key="1">
    <source>
        <dbReference type="ARBA" id="ARBA00009981"/>
    </source>
</evidence>
<dbReference type="Pfam" id="PF02604">
    <property type="entry name" value="PhdYeFM_antitox"/>
    <property type="match status" value="1"/>
</dbReference>
<evidence type="ECO:0000313" key="4">
    <source>
        <dbReference type="Proteomes" id="UP000182498"/>
    </source>
</evidence>
<dbReference type="InterPro" id="IPR006442">
    <property type="entry name" value="Antitoxin_Phd/YefM"/>
</dbReference>
<reference evidence="4" key="1">
    <citation type="submission" date="2015-11" db="EMBL/GenBank/DDBJ databases">
        <authorList>
            <person name="Dugat-Bony E."/>
        </authorList>
    </citation>
    <scope>NUCLEOTIDE SEQUENCE [LARGE SCALE GENOMIC DNA]</scope>
    <source>
        <strain evidence="4">Mu292</strain>
    </source>
</reference>
<dbReference type="Gene3D" id="3.40.1620.10">
    <property type="entry name" value="YefM-like domain"/>
    <property type="match status" value="1"/>
</dbReference>
<sequence>MTTVPATDFNRNPSYVKRLAADGPVVVTERDRPTLVVLTYEDYEKITSAPSGFGTLLQMDEDIDIDFEEMGIGIEPEDFG</sequence>
<accession>A0A0X2NP25</accession>
<gene>
    <name evidence="3" type="ORF">CVAR292_01946</name>
</gene>
<dbReference type="AlphaFoldDB" id="A0A0X2NP25"/>
<protein>
    <recommendedName>
        <fullName evidence="2">Antitoxin</fullName>
    </recommendedName>
</protein>
<organism evidence="3 4">
    <name type="scientific">Corynebacterium variabile</name>
    <dbReference type="NCBI Taxonomy" id="1727"/>
    <lineage>
        <taxon>Bacteria</taxon>
        <taxon>Bacillati</taxon>
        <taxon>Actinomycetota</taxon>
        <taxon>Actinomycetes</taxon>
        <taxon>Mycobacteriales</taxon>
        <taxon>Corynebacteriaceae</taxon>
        <taxon>Corynebacterium</taxon>
    </lineage>
</organism>
<proteinExistence type="inferred from homology"/>
<comment type="similarity">
    <text evidence="1 2">Belongs to the phD/YefM antitoxin family.</text>
</comment>
<dbReference type="NCBIfam" id="TIGR01552">
    <property type="entry name" value="phd_fam"/>
    <property type="match status" value="1"/>
</dbReference>
<evidence type="ECO:0000313" key="3">
    <source>
        <dbReference type="EMBL" id="CUU66599.1"/>
    </source>
</evidence>
<dbReference type="RefSeq" id="WP_073884307.1">
    <property type="nucleotide sequence ID" value="NZ_FAUH01000013.1"/>
</dbReference>